<dbReference type="STRING" id="1618207.UM93_03710"/>
<dbReference type="EMBL" id="CP011005">
    <property type="protein sequence ID" value="AJT40840.1"/>
    <property type="molecule type" value="Genomic_DNA"/>
</dbReference>
<gene>
    <name evidence="1" type="ORF">UM93_03710</name>
</gene>
<keyword evidence="2" id="KW-1185">Reference proteome</keyword>
<reference evidence="1 2" key="1">
    <citation type="journal article" date="2015" name="Genome Announc.">
        <title>Complete Genome Sequencing of Protease-Producing Novel Arthrobacter sp. Strain IHBB 11108 Using PacBio Single-Molecule Real-Time Sequencing Technology.</title>
        <authorList>
            <person name="Kiran S."/>
            <person name="Swarnkar M.K."/>
            <person name="Pal M."/>
            <person name="Thakur R."/>
            <person name="Tewari R."/>
            <person name="Singh A.K."/>
            <person name="Gulati A."/>
        </authorList>
    </citation>
    <scope>NUCLEOTIDE SEQUENCE [LARGE SCALE GENOMIC DNA]</scope>
    <source>
        <strain evidence="1 2">IHBB 11108</strain>
    </source>
</reference>
<evidence type="ECO:0000313" key="2">
    <source>
        <dbReference type="Proteomes" id="UP000061839"/>
    </source>
</evidence>
<proteinExistence type="predicted"/>
<dbReference type="OrthoDB" id="68692at2"/>
<accession>A0A0D4BXH7</accession>
<protein>
    <submittedName>
        <fullName evidence="1">Uncharacterized protein</fullName>
    </submittedName>
</protein>
<dbReference type="Proteomes" id="UP000061839">
    <property type="component" value="Chromosome"/>
</dbReference>
<dbReference type="HOGENOM" id="CLU_147825_0_0_11"/>
<dbReference type="AlphaFoldDB" id="A0A0D4BXH7"/>
<dbReference type="PATRIC" id="fig|1618207.4.peg.756"/>
<sequence length="147" mass="16472">MIPQEWISVIRPEDREVVGYLEMFEDGFVPYDLLGRAVPVEGAPEESNQANFAPQPRLLDYQDAEDLLIERGLSYLAARWKLEVDDAAEPVDVIIREITPAAVLLMVDDYDYAQPLGTVISLDLPERSGRLQQGSDSGPRFLKAIPN</sequence>
<dbReference type="KEGG" id="ari:UM93_03710"/>
<organism evidence="1 2">
    <name type="scientific">Psychromicrobium lacuslunae</name>
    <dbReference type="NCBI Taxonomy" id="1618207"/>
    <lineage>
        <taxon>Bacteria</taxon>
        <taxon>Bacillati</taxon>
        <taxon>Actinomycetota</taxon>
        <taxon>Actinomycetes</taxon>
        <taxon>Micrococcales</taxon>
        <taxon>Micrococcaceae</taxon>
        <taxon>Psychromicrobium</taxon>
    </lineage>
</organism>
<evidence type="ECO:0000313" key="1">
    <source>
        <dbReference type="EMBL" id="AJT40840.1"/>
    </source>
</evidence>
<dbReference type="RefSeq" id="WP_045073726.1">
    <property type="nucleotide sequence ID" value="NZ_CP011005.1"/>
</dbReference>
<name>A0A0D4BXH7_9MICC</name>